<dbReference type="Gene3D" id="1.10.357.10">
    <property type="entry name" value="Tetracycline Repressor, domain 2"/>
    <property type="match status" value="1"/>
</dbReference>
<proteinExistence type="predicted"/>
<dbReference type="SUPFAM" id="SSF46689">
    <property type="entry name" value="Homeodomain-like"/>
    <property type="match status" value="1"/>
</dbReference>
<evidence type="ECO:0000313" key="2">
    <source>
        <dbReference type="Proteomes" id="UP000199361"/>
    </source>
</evidence>
<dbReference type="OrthoDB" id="8701707at2"/>
<accession>A0A1I0LB63</accession>
<sequence length="193" mass="21440">MARSPSFTHEQILDAARDAAYEHWRSATVGHVTALLGAPSGSIYHRFPSRDVLFGTAWIRSVKAFQAGLTTAADTDEPIEAIVRTALWIPAFCRRHPRDARMMTVFRYADLVATGPPQLQDDLRDLNAPVVAHLRHLTERRYGRITPHGMEVIALACRDSPYGIVRPIIGEPIPAWIDDAVRVTSTALAHLND</sequence>
<gene>
    <name evidence="1" type="ORF">SAMN05421811_11478</name>
</gene>
<dbReference type="EMBL" id="FOHX01000014">
    <property type="protein sequence ID" value="SEU37044.1"/>
    <property type="molecule type" value="Genomic_DNA"/>
</dbReference>
<name>A0A1I0LB63_9ACTN</name>
<protein>
    <submittedName>
        <fullName evidence="1">DNA-binding transcriptional regulator, AcrR family</fullName>
    </submittedName>
</protein>
<organism evidence="1 2">
    <name type="scientific">Nonomuraea wenchangensis</name>
    <dbReference type="NCBI Taxonomy" id="568860"/>
    <lineage>
        <taxon>Bacteria</taxon>
        <taxon>Bacillati</taxon>
        <taxon>Actinomycetota</taxon>
        <taxon>Actinomycetes</taxon>
        <taxon>Streptosporangiales</taxon>
        <taxon>Streptosporangiaceae</taxon>
        <taxon>Nonomuraea</taxon>
    </lineage>
</organism>
<dbReference type="Proteomes" id="UP000199361">
    <property type="component" value="Unassembled WGS sequence"/>
</dbReference>
<dbReference type="AlphaFoldDB" id="A0A1I0LB63"/>
<dbReference type="GO" id="GO:0003677">
    <property type="term" value="F:DNA binding"/>
    <property type="evidence" value="ECO:0007669"/>
    <property type="project" value="UniProtKB-KW"/>
</dbReference>
<dbReference type="RefSeq" id="WP_091089745.1">
    <property type="nucleotide sequence ID" value="NZ_FOHX01000014.1"/>
</dbReference>
<keyword evidence="2" id="KW-1185">Reference proteome</keyword>
<dbReference type="InterPro" id="IPR009057">
    <property type="entry name" value="Homeodomain-like_sf"/>
</dbReference>
<evidence type="ECO:0000313" key="1">
    <source>
        <dbReference type="EMBL" id="SEU37044.1"/>
    </source>
</evidence>
<reference evidence="1 2" key="1">
    <citation type="submission" date="2016-10" db="EMBL/GenBank/DDBJ databases">
        <authorList>
            <person name="de Groot N.N."/>
        </authorList>
    </citation>
    <scope>NUCLEOTIDE SEQUENCE [LARGE SCALE GENOMIC DNA]</scope>
    <source>
        <strain evidence="1 2">CGMCC 4.5598</strain>
    </source>
</reference>
<dbReference type="STRING" id="568860.SAMN05421811_11478"/>
<keyword evidence="1" id="KW-0238">DNA-binding</keyword>